<dbReference type="RefSeq" id="WP_145219322.1">
    <property type="nucleotide sequence ID" value="NZ_CP036269.1"/>
</dbReference>
<dbReference type="Proteomes" id="UP000317171">
    <property type="component" value="Chromosome"/>
</dbReference>
<dbReference type="InterPro" id="IPR052552">
    <property type="entry name" value="YeaO-like"/>
</dbReference>
<evidence type="ECO:0000313" key="2">
    <source>
        <dbReference type="Proteomes" id="UP000317171"/>
    </source>
</evidence>
<dbReference type="Pfam" id="PF22752">
    <property type="entry name" value="DUF488-N3i"/>
    <property type="match status" value="1"/>
</dbReference>
<dbReference type="PANTHER" id="PTHR36849:SF1">
    <property type="entry name" value="CYTOPLASMIC PROTEIN"/>
    <property type="match status" value="1"/>
</dbReference>
<dbReference type="EMBL" id="CP036269">
    <property type="protein sequence ID" value="QDT44125.1"/>
    <property type="molecule type" value="Genomic_DNA"/>
</dbReference>
<accession>A0A517RJR8</accession>
<evidence type="ECO:0000313" key="1">
    <source>
        <dbReference type="EMBL" id="QDT44125.1"/>
    </source>
</evidence>
<organism evidence="1 2">
    <name type="scientific">Gimesia alba</name>
    <dbReference type="NCBI Taxonomy" id="2527973"/>
    <lineage>
        <taxon>Bacteria</taxon>
        <taxon>Pseudomonadati</taxon>
        <taxon>Planctomycetota</taxon>
        <taxon>Planctomycetia</taxon>
        <taxon>Planctomycetales</taxon>
        <taxon>Planctomycetaceae</taxon>
        <taxon>Gimesia</taxon>
    </lineage>
</organism>
<sequence>MPTEIRIKRIYEEPDSDDGHRVLVDRLWPRGMSKAVAQVDLWLKEFAPSTELRKWFHADSTDYEEFVNRYQRELEAHRSEIEQTVAAMTQPTITLVTAVKNPQRSHVPVLKQFLINLILAD</sequence>
<gene>
    <name evidence="1" type="ORF">Pan241w_42310</name>
</gene>
<reference evidence="1 2" key="1">
    <citation type="submission" date="2019-02" db="EMBL/GenBank/DDBJ databases">
        <title>Deep-cultivation of Planctomycetes and their phenomic and genomic characterization uncovers novel biology.</title>
        <authorList>
            <person name="Wiegand S."/>
            <person name="Jogler M."/>
            <person name="Boedeker C."/>
            <person name="Pinto D."/>
            <person name="Vollmers J."/>
            <person name="Rivas-Marin E."/>
            <person name="Kohn T."/>
            <person name="Peeters S.H."/>
            <person name="Heuer A."/>
            <person name="Rast P."/>
            <person name="Oberbeckmann S."/>
            <person name="Bunk B."/>
            <person name="Jeske O."/>
            <person name="Meyerdierks A."/>
            <person name="Storesund J.E."/>
            <person name="Kallscheuer N."/>
            <person name="Luecker S."/>
            <person name="Lage O.M."/>
            <person name="Pohl T."/>
            <person name="Merkel B.J."/>
            <person name="Hornburger P."/>
            <person name="Mueller R.-W."/>
            <person name="Bruemmer F."/>
            <person name="Labrenz M."/>
            <person name="Spormann A.M."/>
            <person name="Op den Camp H."/>
            <person name="Overmann J."/>
            <person name="Amann R."/>
            <person name="Jetten M.S.M."/>
            <person name="Mascher T."/>
            <person name="Medema M.H."/>
            <person name="Devos D.P."/>
            <person name="Kaster A.-K."/>
            <person name="Ovreas L."/>
            <person name="Rohde M."/>
            <person name="Galperin M.Y."/>
            <person name="Jogler C."/>
        </authorList>
    </citation>
    <scope>NUCLEOTIDE SEQUENCE [LARGE SCALE GENOMIC DNA]</scope>
    <source>
        <strain evidence="1 2">Pan241w</strain>
    </source>
</reference>
<dbReference type="AlphaFoldDB" id="A0A517RJR8"/>
<proteinExistence type="predicted"/>
<keyword evidence="2" id="KW-1185">Reference proteome</keyword>
<dbReference type="PANTHER" id="PTHR36849">
    <property type="entry name" value="CYTOPLASMIC PROTEIN-RELATED"/>
    <property type="match status" value="1"/>
</dbReference>
<protein>
    <submittedName>
        <fullName evidence="1">Uncharacterized protein</fullName>
    </submittedName>
</protein>
<dbReference type="KEGG" id="gaz:Pan241w_42310"/>
<name>A0A517RJR8_9PLAN</name>
<dbReference type="OrthoDB" id="9790745at2"/>